<evidence type="ECO:0000313" key="3">
    <source>
        <dbReference type="Proteomes" id="UP001195660"/>
    </source>
</evidence>
<dbReference type="InterPro" id="IPR009492">
    <property type="entry name" value="TniQ"/>
</dbReference>
<proteinExistence type="predicted"/>
<name>A0ABS2CHT0_9NEIS</name>
<evidence type="ECO:0000259" key="1">
    <source>
        <dbReference type="Pfam" id="PF06527"/>
    </source>
</evidence>
<comment type="caution">
    <text evidence="2">The sequence shown here is derived from an EMBL/GenBank/DDBJ whole genome shotgun (WGS) entry which is preliminary data.</text>
</comment>
<reference evidence="2 3" key="1">
    <citation type="submission" date="2019-11" db="EMBL/GenBank/DDBJ databases">
        <title>Novel Deefgea species.</title>
        <authorList>
            <person name="Han J.-H."/>
        </authorList>
    </citation>
    <scope>NUCLEOTIDE SEQUENCE [LARGE SCALE GENOMIC DNA]</scope>
    <source>
        <strain evidence="2 3">LMG 24817</strain>
    </source>
</reference>
<evidence type="ECO:0000313" key="2">
    <source>
        <dbReference type="EMBL" id="MBM5573008.1"/>
    </source>
</evidence>
<gene>
    <name evidence="2" type="ORF">GM173_15660</name>
</gene>
<accession>A0ABS2CHT0</accession>
<dbReference type="Proteomes" id="UP001195660">
    <property type="component" value="Unassembled WGS sequence"/>
</dbReference>
<dbReference type="Pfam" id="PF06527">
    <property type="entry name" value="TniQ"/>
    <property type="match status" value="1"/>
</dbReference>
<keyword evidence="3" id="KW-1185">Reference proteome</keyword>
<dbReference type="EMBL" id="WOFE01000015">
    <property type="protein sequence ID" value="MBM5573008.1"/>
    <property type="molecule type" value="Genomic_DNA"/>
</dbReference>
<sequence length="446" mass="51741">MKSLICFICWVFKRLRAVQNRLLWRCWTVNTSKTSDGLLLPFEVCKLQDFDVFKSLNGRLPINERPLPDELFTSWFHRLAWLNGIKSHRLTKKFWHHPGTPWGGDGDLRVAEVDLLRMADIGRVPYQLIWQTSLRSYEGIIYQNTADNPAGIRPLGGRGKQRTAHGIAFCPECLAGDQMPYFRRRWRVSYVVACMEHRRLLLDACPGCASSIMVISADEGAKSFPRYPHWTRCIRCGYDWRREGDLAESISLSDSFWQLQSQIHGAITHSWTIGPDGSEIMSLGYFQGLRYLLRALIGYQSHIKIREIVAPHFGELALPPQRSQRSSFDLLRQCDRVFLMRYLAWLLEEWPDQYIAAAIGAKLRPSYLDMYRGDIPFWLSKAFDACRSHPHYPTSNEEWESARLYLQRRGMEGNNFQVSKLVGRYWTVRRSSGTRDAANDYKLSSM</sequence>
<feature type="domain" description="TniQ" evidence="1">
    <location>
        <begin position="62"/>
        <end position="201"/>
    </location>
</feature>
<protein>
    <recommendedName>
        <fullName evidence="1">TniQ domain-containing protein</fullName>
    </recommendedName>
</protein>
<organism evidence="2 3">
    <name type="scientific">Deefgea chitinilytica</name>
    <dbReference type="NCBI Taxonomy" id="570276"/>
    <lineage>
        <taxon>Bacteria</taxon>
        <taxon>Pseudomonadati</taxon>
        <taxon>Pseudomonadota</taxon>
        <taxon>Betaproteobacteria</taxon>
        <taxon>Neisseriales</taxon>
        <taxon>Chitinibacteraceae</taxon>
        <taxon>Deefgea</taxon>
    </lineage>
</organism>